<dbReference type="InterPro" id="IPR036514">
    <property type="entry name" value="SGNH_hydro_sf"/>
</dbReference>
<keyword evidence="4" id="KW-1185">Reference proteome</keyword>
<dbReference type="InterPro" id="IPR001087">
    <property type="entry name" value="GDSL"/>
</dbReference>
<feature type="region of interest" description="Disordered" evidence="2">
    <location>
        <begin position="19"/>
        <end position="40"/>
    </location>
</feature>
<dbReference type="Proteomes" id="UP000803884">
    <property type="component" value="Unassembled WGS sequence"/>
</dbReference>
<protein>
    <submittedName>
        <fullName evidence="3">Uncharacterized protein</fullName>
    </submittedName>
</protein>
<gene>
    <name evidence="3" type="ORF">WHR41_07771</name>
</gene>
<dbReference type="EMBL" id="JAAQHG020000033">
    <property type="protein sequence ID" value="KAL1583654.1"/>
    <property type="molecule type" value="Genomic_DNA"/>
</dbReference>
<dbReference type="AlphaFoldDB" id="A0AB34KKZ6"/>
<organism evidence="3 4">
    <name type="scientific">Cladosporium halotolerans</name>
    <dbReference type="NCBI Taxonomy" id="1052096"/>
    <lineage>
        <taxon>Eukaryota</taxon>
        <taxon>Fungi</taxon>
        <taxon>Dikarya</taxon>
        <taxon>Ascomycota</taxon>
        <taxon>Pezizomycotina</taxon>
        <taxon>Dothideomycetes</taxon>
        <taxon>Dothideomycetidae</taxon>
        <taxon>Cladosporiales</taxon>
        <taxon>Cladosporiaceae</taxon>
        <taxon>Cladosporium</taxon>
    </lineage>
</organism>
<accession>A0AB34KKZ6</accession>
<comment type="caution">
    <text evidence="3">The sequence shown here is derived from an EMBL/GenBank/DDBJ whole genome shotgun (WGS) entry which is preliminary data.</text>
</comment>
<proteinExistence type="predicted"/>
<dbReference type="Pfam" id="PF00657">
    <property type="entry name" value="Lipase_GDSL"/>
    <property type="match status" value="1"/>
</dbReference>
<evidence type="ECO:0000313" key="4">
    <source>
        <dbReference type="Proteomes" id="UP000803884"/>
    </source>
</evidence>
<dbReference type="CDD" id="cd01846">
    <property type="entry name" value="fatty_acyltransferase_like"/>
    <property type="match status" value="1"/>
</dbReference>
<name>A0AB34KKZ6_9PEZI</name>
<dbReference type="RefSeq" id="XP_069226761.1">
    <property type="nucleotide sequence ID" value="XM_069376375.1"/>
</dbReference>
<dbReference type="Gene3D" id="3.40.50.1110">
    <property type="entry name" value="SGNH hydrolase"/>
    <property type="match status" value="1"/>
</dbReference>
<dbReference type="GO" id="GO:0016788">
    <property type="term" value="F:hydrolase activity, acting on ester bonds"/>
    <property type="evidence" value="ECO:0007669"/>
    <property type="project" value="InterPro"/>
</dbReference>
<dbReference type="PANTHER" id="PTHR45648:SF22">
    <property type="entry name" value="GDSL LIPASE_ACYLHYDROLASE FAMILY PROTEIN (AFU_ORTHOLOGUE AFUA_4G14700)"/>
    <property type="match status" value="1"/>
</dbReference>
<dbReference type="PANTHER" id="PTHR45648">
    <property type="entry name" value="GDSL LIPASE/ACYLHYDROLASE FAMILY PROTEIN (AFU_ORTHOLOGUE AFUA_4G14700)"/>
    <property type="match status" value="1"/>
</dbReference>
<reference evidence="3 4" key="1">
    <citation type="journal article" date="2020" name="Microbiol. Resour. Announc.">
        <title>Draft Genome Sequence of a Cladosporium Species Isolated from the Mesophotic Ascidian Didemnum maculosum.</title>
        <authorList>
            <person name="Gioti A."/>
            <person name="Siaperas R."/>
            <person name="Nikolaivits E."/>
            <person name="Le Goff G."/>
            <person name="Ouazzani J."/>
            <person name="Kotoulas G."/>
            <person name="Topakas E."/>
        </authorList>
    </citation>
    <scope>NUCLEOTIDE SEQUENCE [LARGE SCALE GENOMIC DNA]</scope>
    <source>
        <strain evidence="3 4">TM138-S3</strain>
    </source>
</reference>
<dbReference type="SUPFAM" id="SSF52266">
    <property type="entry name" value="SGNH hydrolase"/>
    <property type="match status" value="1"/>
</dbReference>
<dbReference type="InterPro" id="IPR051058">
    <property type="entry name" value="GDSL_Est/Lipase"/>
</dbReference>
<evidence type="ECO:0000256" key="1">
    <source>
        <dbReference type="ARBA" id="ARBA00022801"/>
    </source>
</evidence>
<evidence type="ECO:0000313" key="3">
    <source>
        <dbReference type="EMBL" id="KAL1583654.1"/>
    </source>
</evidence>
<sequence length="367" mass="40196">MKNSVVTATAALAAAATAAPPRYGGHHPPGRPGGYPGHGPNADHWKLKKFTSLVAFGDSYTDDSRLGYFFANNGSAPPVGWVNPANYMSADGGRPWPQYVAQYSGANVYNYAVSGAVCSNNITPRQVSGNTFNFPDVEGYEVPAYIADSRYVDGNGTKFMINPPDETVHSIFIGTNDLGNDAFITDSQVANKTITDYTDCIFNAIQGVYDNGGRYFVLQNVAPLNLAPQYALPGKGGLETTQYWENKSGNLTEISYKMKEYVSLVNNVFKYQTPYETEVAKRFPGAHIAIMDIHGLITDMYNNPSEYLNGTAPLDVTSYVNLNGTQNASPDSFLWYDELHPSEQTDRVIAREFVGVVNGDSQWATYW</sequence>
<evidence type="ECO:0000256" key="2">
    <source>
        <dbReference type="SAM" id="MobiDB-lite"/>
    </source>
</evidence>
<dbReference type="GeneID" id="96009213"/>
<keyword evidence="1" id="KW-0378">Hydrolase</keyword>